<proteinExistence type="predicted"/>
<gene>
    <name evidence="2" type="ORF">M119_3641</name>
</gene>
<keyword evidence="1" id="KW-0812">Transmembrane</keyword>
<protein>
    <submittedName>
        <fullName evidence="2">Membrane protein</fullName>
    </submittedName>
</protein>
<evidence type="ECO:0000256" key="1">
    <source>
        <dbReference type="SAM" id="Phobius"/>
    </source>
</evidence>
<evidence type="ECO:0000313" key="2">
    <source>
        <dbReference type="EMBL" id="EYB08411.1"/>
    </source>
</evidence>
<accession>A0AB73AHM4</accession>
<evidence type="ECO:0000313" key="3">
    <source>
        <dbReference type="Proteomes" id="UP000021175"/>
    </source>
</evidence>
<feature type="transmembrane region" description="Helical" evidence="1">
    <location>
        <begin position="149"/>
        <end position="171"/>
    </location>
</feature>
<keyword evidence="1" id="KW-0472">Membrane</keyword>
<dbReference type="AlphaFoldDB" id="A0AB73AHM4"/>
<feature type="transmembrane region" description="Helical" evidence="1">
    <location>
        <begin position="334"/>
        <end position="356"/>
    </location>
</feature>
<comment type="caution">
    <text evidence="2">The sequence shown here is derived from an EMBL/GenBank/DDBJ whole genome shotgun (WGS) entry which is preliminary data.</text>
</comment>
<keyword evidence="1" id="KW-1133">Transmembrane helix</keyword>
<feature type="transmembrane region" description="Helical" evidence="1">
    <location>
        <begin position="183"/>
        <end position="209"/>
    </location>
</feature>
<organism evidence="2 3">
    <name type="scientific">Bacteroides fragilis str. 3783N1-6</name>
    <dbReference type="NCBI Taxonomy" id="1339310"/>
    <lineage>
        <taxon>Bacteria</taxon>
        <taxon>Pseudomonadati</taxon>
        <taxon>Bacteroidota</taxon>
        <taxon>Bacteroidia</taxon>
        <taxon>Bacteroidales</taxon>
        <taxon>Bacteroidaceae</taxon>
        <taxon>Bacteroides</taxon>
    </lineage>
</organism>
<reference evidence="2 3" key="1">
    <citation type="submission" date="2014-02" db="EMBL/GenBank/DDBJ databases">
        <authorList>
            <person name="Sears C."/>
            <person name="Carroll K."/>
            <person name="Sack B.R."/>
            <person name="Qadri F."/>
            <person name="Myers L.L."/>
            <person name="Chung G.-T."/>
            <person name="Escheverria P."/>
            <person name="Fraser C.M."/>
            <person name="Sadzewicz L."/>
            <person name="Shefchek K.A."/>
            <person name="Tallon L."/>
            <person name="Das S.P."/>
            <person name="Daugherty S."/>
            <person name="Mongodin E.F."/>
        </authorList>
    </citation>
    <scope>NUCLEOTIDE SEQUENCE [LARGE SCALE GENOMIC DNA]</scope>
    <source>
        <strain evidence="2 3">3783N1-6</strain>
    </source>
</reference>
<feature type="transmembrane region" description="Helical" evidence="1">
    <location>
        <begin position="6"/>
        <end position="31"/>
    </location>
</feature>
<feature type="transmembrane region" description="Helical" evidence="1">
    <location>
        <begin position="107"/>
        <end position="129"/>
    </location>
</feature>
<feature type="transmembrane region" description="Helical" evidence="1">
    <location>
        <begin position="368"/>
        <end position="384"/>
    </location>
</feature>
<feature type="transmembrane region" description="Helical" evidence="1">
    <location>
        <begin position="229"/>
        <end position="246"/>
    </location>
</feature>
<name>A0AB73AHM4_BACFG</name>
<dbReference type="Proteomes" id="UP000021175">
    <property type="component" value="Unassembled WGS sequence"/>
</dbReference>
<feature type="transmembrane region" description="Helical" evidence="1">
    <location>
        <begin position="390"/>
        <end position="416"/>
    </location>
</feature>
<feature type="transmembrane region" description="Helical" evidence="1">
    <location>
        <begin position="43"/>
        <end position="62"/>
    </location>
</feature>
<sequence length="425" mass="48818">MTNWDFLSLLTSNIQSFIYSFVFSFCIYYFCFRNVIHSILDPLFWSLLGSCFGFSVVSFLFLLDQISIYYYSSYLLTQSSFIIFLLIGMKHRISIINPVIIINKSNFLYCFFFISLFVDLFCQTLTLYLRGIPILMESRLETFSGGTGYGLFSRFLDISRCFTLYFVFYFWRKHKFRRILKVYIIYLFLVLVASGSKSSVLSIGVLYFCYVFSNRITNGLKELSRITKLLIPISILGALLMLYIRLGSFTTSIIELLARFVFYGDIYWQAYPNDLLSVLNDSSPFKALFSDFLGSFRLIDWANLPTPIGIDLYKSVHSVDLMTGPNARHNVFGLLYFGYAGSCLFSAVIGLCTGIFRQLCLAFSGHSHIIKALAVILYIKMIALETDPTLAVTGLVSILIVFPILLFLSFCVFMLFDKSGLWEYQ</sequence>
<dbReference type="EMBL" id="JGEU01000043">
    <property type="protein sequence ID" value="EYB08411.1"/>
    <property type="molecule type" value="Genomic_DNA"/>
</dbReference>
<feature type="transmembrane region" description="Helical" evidence="1">
    <location>
        <begin position="68"/>
        <end position="87"/>
    </location>
</feature>